<accession>A0AAN6ND08</accession>
<comment type="caution">
    <text evidence="1">The sequence shown here is derived from an EMBL/GenBank/DDBJ whole genome shotgun (WGS) entry which is preliminary data.</text>
</comment>
<dbReference type="Proteomes" id="UP001303473">
    <property type="component" value="Unassembled WGS sequence"/>
</dbReference>
<keyword evidence="2" id="KW-1185">Reference proteome</keyword>
<name>A0AAN6ND08_9PEZI</name>
<dbReference type="EMBL" id="MU853770">
    <property type="protein sequence ID" value="KAK3942794.1"/>
    <property type="molecule type" value="Genomic_DNA"/>
</dbReference>
<organism evidence="1 2">
    <name type="scientific">Diplogelasinospora grovesii</name>
    <dbReference type="NCBI Taxonomy" id="303347"/>
    <lineage>
        <taxon>Eukaryota</taxon>
        <taxon>Fungi</taxon>
        <taxon>Dikarya</taxon>
        <taxon>Ascomycota</taxon>
        <taxon>Pezizomycotina</taxon>
        <taxon>Sordariomycetes</taxon>
        <taxon>Sordariomycetidae</taxon>
        <taxon>Sordariales</taxon>
        <taxon>Diplogelasinosporaceae</taxon>
        <taxon>Diplogelasinospora</taxon>
    </lineage>
</organism>
<evidence type="ECO:0000313" key="1">
    <source>
        <dbReference type="EMBL" id="KAK3942794.1"/>
    </source>
</evidence>
<evidence type="ECO:0000313" key="2">
    <source>
        <dbReference type="Proteomes" id="UP001303473"/>
    </source>
</evidence>
<dbReference type="AlphaFoldDB" id="A0AAN6ND08"/>
<sequence length="370" mass="40752">MHRIYHSCNACLILPGGLSRLVAIDEETAWIHRAWTLQEAIAPSRCLCLFAWPHGDCTLQAIFFARVAEVEPKTAAMADMRQLLAVNVGYVNTIYYDGPTIENDTRPAKVDVRLLGHRHKDRVPQDALIGAIELKGSTGMGTAIWRAAFTRTSSRPVDFILSIMGLLGVTLDPGQFTENDKLGASIALMRALLENGQRPEWLGIAPNVNPGAELTMLPVFPEPDADGRACYPSSTDGGKSTASEIMGQLTFWFDDLPTDSAMDDEGYLTISALAVSVQSFAHGSHPTFKSTQGVQWVVSPERRSPAYAVLIGKKRYYANGAYPTRKEPFNNVLLLVEEHEPARFRCLGYANVRDEVLGLEGWTTMALRIK</sequence>
<reference evidence="2" key="1">
    <citation type="journal article" date="2023" name="Mol. Phylogenet. Evol.">
        <title>Genome-scale phylogeny and comparative genomics of the fungal order Sordariales.</title>
        <authorList>
            <person name="Hensen N."/>
            <person name="Bonometti L."/>
            <person name="Westerberg I."/>
            <person name="Brannstrom I.O."/>
            <person name="Guillou S."/>
            <person name="Cros-Aarteil S."/>
            <person name="Calhoun S."/>
            <person name="Haridas S."/>
            <person name="Kuo A."/>
            <person name="Mondo S."/>
            <person name="Pangilinan J."/>
            <person name="Riley R."/>
            <person name="LaButti K."/>
            <person name="Andreopoulos B."/>
            <person name="Lipzen A."/>
            <person name="Chen C."/>
            <person name="Yan M."/>
            <person name="Daum C."/>
            <person name="Ng V."/>
            <person name="Clum A."/>
            <person name="Steindorff A."/>
            <person name="Ohm R.A."/>
            <person name="Martin F."/>
            <person name="Silar P."/>
            <person name="Natvig D.O."/>
            <person name="Lalanne C."/>
            <person name="Gautier V."/>
            <person name="Ament-Velasquez S.L."/>
            <person name="Kruys A."/>
            <person name="Hutchinson M.I."/>
            <person name="Powell A.J."/>
            <person name="Barry K."/>
            <person name="Miller A.N."/>
            <person name="Grigoriev I.V."/>
            <person name="Debuchy R."/>
            <person name="Gladieux P."/>
            <person name="Hiltunen Thoren M."/>
            <person name="Johannesson H."/>
        </authorList>
    </citation>
    <scope>NUCLEOTIDE SEQUENCE [LARGE SCALE GENOMIC DNA]</scope>
    <source>
        <strain evidence="2">CBS 340.73</strain>
    </source>
</reference>
<protein>
    <submittedName>
        <fullName evidence="1">Uncharacterized protein</fullName>
    </submittedName>
</protein>
<proteinExistence type="predicted"/>
<gene>
    <name evidence="1" type="ORF">QBC46DRAFT_378867</name>
</gene>